<dbReference type="NCBIfam" id="TIGR00049">
    <property type="entry name" value="iron-sulfur cluster assembly accessory protein"/>
    <property type="match status" value="1"/>
</dbReference>
<name>B6K4Y6_SCHJY</name>
<dbReference type="EMBL" id="KE651167">
    <property type="protein sequence ID" value="EEB08543.1"/>
    <property type="molecule type" value="Genomic_DNA"/>
</dbReference>
<accession>B6K4Y6</accession>
<dbReference type="InterPro" id="IPR016092">
    <property type="entry name" value="ATAP"/>
</dbReference>
<dbReference type="AlphaFoldDB" id="B6K4Y6"/>
<dbReference type="eggNOG" id="KOG1120">
    <property type="taxonomic scope" value="Eukaryota"/>
</dbReference>
<dbReference type="STRING" id="402676.B6K4Y6"/>
<organism evidence="5 7">
    <name type="scientific">Schizosaccharomyces japonicus (strain yFS275 / FY16936)</name>
    <name type="common">Fission yeast</name>
    <dbReference type="NCBI Taxonomy" id="402676"/>
    <lineage>
        <taxon>Eukaryota</taxon>
        <taxon>Fungi</taxon>
        <taxon>Dikarya</taxon>
        <taxon>Ascomycota</taxon>
        <taxon>Taphrinomycotina</taxon>
        <taxon>Schizosaccharomycetes</taxon>
        <taxon>Schizosaccharomycetales</taxon>
        <taxon>Schizosaccharomycetaceae</taxon>
        <taxon>Schizosaccharomyces</taxon>
    </lineage>
</organism>
<reference evidence="5 7" key="1">
    <citation type="journal article" date="2011" name="Science">
        <title>Comparative functional genomics of the fission yeasts.</title>
        <authorList>
            <person name="Rhind N."/>
            <person name="Chen Z."/>
            <person name="Yassour M."/>
            <person name="Thompson D.A."/>
            <person name="Haas B.J."/>
            <person name="Habib N."/>
            <person name="Wapinski I."/>
            <person name="Roy S."/>
            <person name="Lin M.F."/>
            <person name="Heiman D.I."/>
            <person name="Young S.K."/>
            <person name="Furuya K."/>
            <person name="Guo Y."/>
            <person name="Pidoux A."/>
            <person name="Chen H.M."/>
            <person name="Robbertse B."/>
            <person name="Goldberg J.M."/>
            <person name="Aoki K."/>
            <person name="Bayne E.H."/>
            <person name="Berlin A.M."/>
            <person name="Desjardins C.A."/>
            <person name="Dobbs E."/>
            <person name="Dukaj L."/>
            <person name="Fan L."/>
            <person name="FitzGerald M.G."/>
            <person name="French C."/>
            <person name="Gujja S."/>
            <person name="Hansen K."/>
            <person name="Keifenheim D."/>
            <person name="Levin J.Z."/>
            <person name="Mosher R.A."/>
            <person name="Mueller C.A."/>
            <person name="Pfiffner J."/>
            <person name="Priest M."/>
            <person name="Russ C."/>
            <person name="Smialowska A."/>
            <person name="Swoboda P."/>
            <person name="Sykes S.M."/>
            <person name="Vaughn M."/>
            <person name="Vengrova S."/>
            <person name="Yoder R."/>
            <person name="Zeng Q."/>
            <person name="Allshire R."/>
            <person name="Baulcombe D."/>
            <person name="Birren B.W."/>
            <person name="Brown W."/>
            <person name="Ekwall K."/>
            <person name="Kellis M."/>
            <person name="Leatherwood J."/>
            <person name="Levin H."/>
            <person name="Margalit H."/>
            <person name="Martienssen R."/>
            <person name="Nieduszynski C.A."/>
            <person name="Spatafora J.W."/>
            <person name="Friedman N."/>
            <person name="Dalgaard J.Z."/>
            <person name="Baumann P."/>
            <person name="Niki H."/>
            <person name="Regev A."/>
            <person name="Nusbaum C."/>
        </authorList>
    </citation>
    <scope>NUCLEOTIDE SEQUENCE [LARGE SCALE GENOMIC DNA]</scope>
    <source>
        <strain evidence="7">yFS275 / FY16936</strain>
    </source>
</reference>
<dbReference type="GO" id="GO:0005739">
    <property type="term" value="C:mitochondrion"/>
    <property type="evidence" value="ECO:0000318"/>
    <property type="project" value="GO_Central"/>
</dbReference>
<dbReference type="RefSeq" id="XP_002174836.1">
    <property type="nucleotide sequence ID" value="XM_002174800.2"/>
</dbReference>
<evidence type="ECO:0000256" key="3">
    <source>
        <dbReference type="ARBA" id="ARBA00071673"/>
    </source>
</evidence>
<evidence type="ECO:0000256" key="2">
    <source>
        <dbReference type="ARBA" id="ARBA00054873"/>
    </source>
</evidence>
<dbReference type="GO" id="GO:0005737">
    <property type="term" value="C:cytoplasm"/>
    <property type="evidence" value="ECO:0000318"/>
    <property type="project" value="GO_Central"/>
</dbReference>
<dbReference type="InterPro" id="IPR035903">
    <property type="entry name" value="HesB-like_dom_sf"/>
</dbReference>
<comment type="similarity">
    <text evidence="1">Belongs to the HesB/IscA family.</text>
</comment>
<dbReference type="Proteomes" id="UP000001744">
    <property type="component" value="Unassembled WGS sequence"/>
</dbReference>
<dbReference type="PROSITE" id="PS01152">
    <property type="entry name" value="HESB"/>
    <property type="match status" value="1"/>
</dbReference>
<dbReference type="SUPFAM" id="SSF89360">
    <property type="entry name" value="HesB-like domain"/>
    <property type="match status" value="1"/>
</dbReference>
<protein>
    <recommendedName>
        <fullName evidence="3">Iron-sulfur assembly protein 1</fullName>
    </recommendedName>
</protein>
<comment type="function">
    <text evidence="2">Involved in the assembly of mitochondrial and cytoplasmic iron-sulfur proteins. Probably involved in the binding of an intermediate of Fe/S cluster assembly.</text>
</comment>
<dbReference type="VEuPathDB" id="FungiDB:SJAG_03701"/>
<dbReference type="GO" id="GO:0051537">
    <property type="term" value="F:2 iron, 2 sulfur cluster binding"/>
    <property type="evidence" value="ECO:0000318"/>
    <property type="project" value="GO_Central"/>
</dbReference>
<dbReference type="GeneID" id="7052217"/>
<dbReference type="InterPro" id="IPR000361">
    <property type="entry name" value="ATAP_core_dom"/>
</dbReference>
<dbReference type="InterPro" id="IPR017870">
    <property type="entry name" value="FeS_cluster_insertion_CS"/>
</dbReference>
<dbReference type="InterPro" id="IPR050322">
    <property type="entry name" value="Fe-S_cluster_asmbl/transfer"/>
</dbReference>
<proteinExistence type="inferred from homology"/>
<dbReference type="FunFam" id="2.60.300.12:FF:000001">
    <property type="entry name" value="Iron-binding protein IscA"/>
    <property type="match status" value="1"/>
</dbReference>
<dbReference type="JaponicusDB" id="SJAG_03701">
    <property type="gene designation" value="isa1"/>
</dbReference>
<sequence>MVCDTDPARLTIAMLPIRSADLILGKCVHFNVFPKVFRRWISAGELNTLKTYAPKLRSEPISTKSLNGNAKLTRKTSARRFNFPRKNVISITPVAVDKLKELLLSQDKLLRIGVKQKGCAGQSYSFEYVDQPDKFDEIVEQDGVRVIVQRRALLQIIGSSMDFKDDDLQSRFVFSNPNVKSTCGCGESFVTNNP</sequence>
<feature type="domain" description="Core" evidence="4">
    <location>
        <begin position="89"/>
        <end position="187"/>
    </location>
</feature>
<dbReference type="GO" id="GO:0051604">
    <property type="term" value="P:protein maturation"/>
    <property type="evidence" value="ECO:0000318"/>
    <property type="project" value="GO_Central"/>
</dbReference>
<dbReference type="OrthoDB" id="333486at2759"/>
<evidence type="ECO:0000256" key="1">
    <source>
        <dbReference type="ARBA" id="ARBA00006718"/>
    </source>
</evidence>
<dbReference type="Pfam" id="PF01521">
    <property type="entry name" value="Fe-S_biosyn"/>
    <property type="match status" value="1"/>
</dbReference>
<evidence type="ECO:0000313" key="7">
    <source>
        <dbReference type="Proteomes" id="UP000001744"/>
    </source>
</evidence>
<dbReference type="GO" id="GO:0036455">
    <property type="term" value="F:iron-sulfur transferase activity"/>
    <property type="evidence" value="ECO:0007669"/>
    <property type="project" value="EnsemblFungi"/>
</dbReference>
<dbReference type="PANTHER" id="PTHR10072:SF41">
    <property type="entry name" value="IRON-SULFUR CLUSTER ASSEMBLY 1 HOMOLOG, MITOCHONDRIAL"/>
    <property type="match status" value="1"/>
</dbReference>
<dbReference type="GO" id="GO:0016226">
    <property type="term" value="P:iron-sulfur cluster assembly"/>
    <property type="evidence" value="ECO:0000318"/>
    <property type="project" value="GO_Central"/>
</dbReference>
<dbReference type="HOGENOM" id="CLU_069054_0_2_1"/>
<dbReference type="Gene3D" id="2.60.300.12">
    <property type="entry name" value="HesB-like domain"/>
    <property type="match status" value="1"/>
</dbReference>
<keyword evidence="7" id="KW-1185">Reference proteome</keyword>
<evidence type="ECO:0000259" key="4">
    <source>
        <dbReference type="Pfam" id="PF01521"/>
    </source>
</evidence>
<evidence type="ECO:0000313" key="6">
    <source>
        <dbReference type="JaponicusDB" id="SJAG_03701"/>
    </source>
</evidence>
<gene>
    <name evidence="6" type="primary">isa1</name>
    <name evidence="5" type="ORF">SJAG_03701</name>
</gene>
<dbReference type="PANTHER" id="PTHR10072">
    <property type="entry name" value="IRON-SULFUR CLUSTER ASSEMBLY PROTEIN"/>
    <property type="match status" value="1"/>
</dbReference>
<evidence type="ECO:0000313" key="5">
    <source>
        <dbReference type="EMBL" id="EEB08543.1"/>
    </source>
</evidence>